<name>A0AAF0C350_9GAMM</name>
<sequence>MRKKIIVALASIGMGLGLATSVNAVAGNSFCDMYPDECYCTYVLENYVCTPY</sequence>
<evidence type="ECO:0000256" key="1">
    <source>
        <dbReference type="SAM" id="SignalP"/>
    </source>
</evidence>
<dbReference type="EMBL" id="CP059735">
    <property type="protein sequence ID" value="WDD98304.1"/>
    <property type="molecule type" value="Genomic_DNA"/>
</dbReference>
<protein>
    <submittedName>
        <fullName evidence="2">Uncharacterized protein</fullName>
    </submittedName>
</protein>
<dbReference type="AlphaFoldDB" id="A0AAF0C350"/>
<evidence type="ECO:0000313" key="3">
    <source>
        <dbReference type="Proteomes" id="UP000032568"/>
    </source>
</evidence>
<feature type="signal peptide" evidence="1">
    <location>
        <begin position="1"/>
        <end position="26"/>
    </location>
</feature>
<accession>A0AAF0C350</accession>
<gene>
    <name evidence="2" type="ORF">SG35_024000</name>
</gene>
<keyword evidence="3" id="KW-1185">Reference proteome</keyword>
<organism evidence="2 3">
    <name type="scientific">Thalassomonas actiniarum</name>
    <dbReference type="NCBI Taxonomy" id="485447"/>
    <lineage>
        <taxon>Bacteria</taxon>
        <taxon>Pseudomonadati</taxon>
        <taxon>Pseudomonadota</taxon>
        <taxon>Gammaproteobacteria</taxon>
        <taxon>Alteromonadales</taxon>
        <taxon>Colwelliaceae</taxon>
        <taxon>Thalassomonas</taxon>
    </lineage>
</organism>
<dbReference type="KEGG" id="tact:SG35_024000"/>
<feature type="chain" id="PRO_5042174309" evidence="1">
    <location>
        <begin position="27"/>
        <end position="52"/>
    </location>
</feature>
<reference evidence="2 3" key="1">
    <citation type="journal article" date="2015" name="Genome Announc.">
        <title>Draft Genome Sequences of Marine Isolates of Thalassomonas viridans and Thalassomonas actiniarum.</title>
        <authorList>
            <person name="Olonade I."/>
            <person name="van Zyl L.J."/>
            <person name="Trindade M."/>
        </authorList>
    </citation>
    <scope>NUCLEOTIDE SEQUENCE [LARGE SCALE GENOMIC DNA]</scope>
    <source>
        <strain evidence="2 3">A5K-106</strain>
    </source>
</reference>
<reference evidence="2 3" key="2">
    <citation type="journal article" date="2022" name="Mar. Drugs">
        <title>Bioassay-Guided Fractionation Leads to the Detection of Cholic Acid Generated by the Rare Thalassomonas sp.</title>
        <authorList>
            <person name="Pheiffer F."/>
            <person name="Schneider Y.K."/>
            <person name="Hansen E.H."/>
            <person name="Andersen J.H."/>
            <person name="Isaksson J."/>
            <person name="Busche T."/>
            <person name="R C."/>
            <person name="Kalinowski J."/>
            <person name="Zyl L.V."/>
            <person name="Trindade M."/>
        </authorList>
    </citation>
    <scope>NUCLEOTIDE SEQUENCE [LARGE SCALE GENOMIC DNA]</scope>
    <source>
        <strain evidence="2 3">A5K-106</strain>
    </source>
</reference>
<dbReference type="RefSeq" id="WP_160298235.1">
    <property type="nucleotide sequence ID" value="NZ_CP059735.1"/>
</dbReference>
<dbReference type="Proteomes" id="UP000032568">
    <property type="component" value="Chromosome"/>
</dbReference>
<keyword evidence="1" id="KW-0732">Signal</keyword>
<evidence type="ECO:0000313" key="2">
    <source>
        <dbReference type="EMBL" id="WDD98304.1"/>
    </source>
</evidence>
<proteinExistence type="predicted"/>